<dbReference type="HOGENOM" id="CLU_3035450_0_0_1"/>
<keyword evidence="1" id="KW-0732">Signal</keyword>
<reference evidence="2 4" key="2">
    <citation type="journal article" date="2014" name="BMC Genomics">
        <title>An improved genome release (version Mt4.0) for the model legume Medicago truncatula.</title>
        <authorList>
            <person name="Tang H."/>
            <person name="Krishnakumar V."/>
            <person name="Bidwell S."/>
            <person name="Rosen B."/>
            <person name="Chan A."/>
            <person name="Zhou S."/>
            <person name="Gentzbittel L."/>
            <person name="Childs K.L."/>
            <person name="Yandell M."/>
            <person name="Gundlach H."/>
            <person name="Mayer K.F."/>
            <person name="Schwartz D.C."/>
            <person name="Town C.D."/>
        </authorList>
    </citation>
    <scope>GENOME REANNOTATION</scope>
    <source>
        <strain evidence="2">A17</strain>
        <strain evidence="3 4">cv. Jemalong A17</strain>
    </source>
</reference>
<accession>A0A072U1R5</accession>
<evidence type="ECO:0000256" key="1">
    <source>
        <dbReference type="SAM" id="SignalP"/>
    </source>
</evidence>
<dbReference type="AlphaFoldDB" id="A0A072U1R5"/>
<feature type="chain" id="PRO_5014499194" description="Nodule Cysteine-Rich (NCR) secreted peptide" evidence="1">
    <location>
        <begin position="18"/>
        <end position="55"/>
    </location>
</feature>
<dbReference type="Proteomes" id="UP000002051">
    <property type="component" value="Chromosome 8"/>
</dbReference>
<evidence type="ECO:0000313" key="2">
    <source>
        <dbReference type="EMBL" id="KEH19740.1"/>
    </source>
</evidence>
<dbReference type="EnsemblPlants" id="KEH19740">
    <property type="protein sequence ID" value="KEH19740"/>
    <property type="gene ID" value="MTR_8g467550"/>
</dbReference>
<reference evidence="3" key="3">
    <citation type="submission" date="2015-04" db="UniProtKB">
        <authorList>
            <consortium name="EnsemblPlants"/>
        </authorList>
    </citation>
    <scope>IDENTIFICATION</scope>
    <source>
        <strain evidence="3">cv. Jemalong A17</strain>
    </source>
</reference>
<evidence type="ECO:0000313" key="3">
    <source>
        <dbReference type="EnsemblPlants" id="KEH19740"/>
    </source>
</evidence>
<proteinExistence type="predicted"/>
<name>A0A072U1R5_MEDTR</name>
<evidence type="ECO:0008006" key="5">
    <source>
        <dbReference type="Google" id="ProtNLM"/>
    </source>
</evidence>
<gene>
    <name evidence="2" type="ordered locus">MTR_8g467550</name>
</gene>
<keyword evidence="4" id="KW-1185">Reference proteome</keyword>
<reference evidence="2 4" key="1">
    <citation type="journal article" date="2011" name="Nature">
        <title>The Medicago genome provides insight into the evolution of rhizobial symbioses.</title>
        <authorList>
            <person name="Young N.D."/>
            <person name="Debelle F."/>
            <person name="Oldroyd G.E."/>
            <person name="Geurts R."/>
            <person name="Cannon S.B."/>
            <person name="Udvardi M.K."/>
            <person name="Benedito V.A."/>
            <person name="Mayer K.F."/>
            <person name="Gouzy J."/>
            <person name="Schoof H."/>
            <person name="Van de Peer Y."/>
            <person name="Proost S."/>
            <person name="Cook D.R."/>
            <person name="Meyers B.C."/>
            <person name="Spannagl M."/>
            <person name="Cheung F."/>
            <person name="De Mita S."/>
            <person name="Krishnakumar V."/>
            <person name="Gundlach H."/>
            <person name="Zhou S."/>
            <person name="Mudge J."/>
            <person name="Bharti A.K."/>
            <person name="Murray J.D."/>
            <person name="Naoumkina M.A."/>
            <person name="Rosen B."/>
            <person name="Silverstein K.A."/>
            <person name="Tang H."/>
            <person name="Rombauts S."/>
            <person name="Zhao P.X."/>
            <person name="Zhou P."/>
            <person name="Barbe V."/>
            <person name="Bardou P."/>
            <person name="Bechner M."/>
            <person name="Bellec A."/>
            <person name="Berger A."/>
            <person name="Berges H."/>
            <person name="Bidwell S."/>
            <person name="Bisseling T."/>
            <person name="Choisne N."/>
            <person name="Couloux A."/>
            <person name="Denny R."/>
            <person name="Deshpande S."/>
            <person name="Dai X."/>
            <person name="Doyle J.J."/>
            <person name="Dudez A.M."/>
            <person name="Farmer A.D."/>
            <person name="Fouteau S."/>
            <person name="Franken C."/>
            <person name="Gibelin C."/>
            <person name="Gish J."/>
            <person name="Goldstein S."/>
            <person name="Gonzalez A.J."/>
            <person name="Green P.J."/>
            <person name="Hallab A."/>
            <person name="Hartog M."/>
            <person name="Hua A."/>
            <person name="Humphray S.J."/>
            <person name="Jeong D.H."/>
            <person name="Jing Y."/>
            <person name="Jocker A."/>
            <person name="Kenton S.M."/>
            <person name="Kim D.J."/>
            <person name="Klee K."/>
            <person name="Lai H."/>
            <person name="Lang C."/>
            <person name="Lin S."/>
            <person name="Macmil S.L."/>
            <person name="Magdelenat G."/>
            <person name="Matthews L."/>
            <person name="McCorrison J."/>
            <person name="Monaghan E.L."/>
            <person name="Mun J.H."/>
            <person name="Najar F.Z."/>
            <person name="Nicholson C."/>
            <person name="Noirot C."/>
            <person name="O'Bleness M."/>
            <person name="Paule C.R."/>
            <person name="Poulain J."/>
            <person name="Prion F."/>
            <person name="Qin B."/>
            <person name="Qu C."/>
            <person name="Retzel E.F."/>
            <person name="Riddle C."/>
            <person name="Sallet E."/>
            <person name="Samain S."/>
            <person name="Samson N."/>
            <person name="Sanders I."/>
            <person name="Saurat O."/>
            <person name="Scarpelli C."/>
            <person name="Schiex T."/>
            <person name="Segurens B."/>
            <person name="Severin A.J."/>
            <person name="Sherrier D.J."/>
            <person name="Shi R."/>
            <person name="Sims S."/>
            <person name="Singer S.R."/>
            <person name="Sinharoy S."/>
            <person name="Sterck L."/>
            <person name="Viollet A."/>
            <person name="Wang B.B."/>
            <person name="Wang K."/>
            <person name="Wang M."/>
            <person name="Wang X."/>
            <person name="Warfsmann J."/>
            <person name="Weissenbach J."/>
            <person name="White D.D."/>
            <person name="White J.D."/>
            <person name="Wiley G.B."/>
            <person name="Wincker P."/>
            <person name="Xing Y."/>
            <person name="Yang L."/>
            <person name="Yao Z."/>
            <person name="Ying F."/>
            <person name="Zhai J."/>
            <person name="Zhou L."/>
            <person name="Zuber A."/>
            <person name="Denarie J."/>
            <person name="Dixon R.A."/>
            <person name="May G.D."/>
            <person name="Schwartz D.C."/>
            <person name="Rogers J."/>
            <person name="Quetier F."/>
            <person name="Town C.D."/>
            <person name="Roe B.A."/>
        </authorList>
    </citation>
    <scope>NUCLEOTIDE SEQUENCE [LARGE SCALE GENOMIC DNA]</scope>
    <source>
        <strain evidence="2">A17</strain>
        <strain evidence="3 4">cv. Jemalong A17</strain>
    </source>
</reference>
<organism evidence="2 4">
    <name type="scientific">Medicago truncatula</name>
    <name type="common">Barrel medic</name>
    <name type="synonym">Medicago tribuloides</name>
    <dbReference type="NCBI Taxonomy" id="3880"/>
    <lineage>
        <taxon>Eukaryota</taxon>
        <taxon>Viridiplantae</taxon>
        <taxon>Streptophyta</taxon>
        <taxon>Embryophyta</taxon>
        <taxon>Tracheophyta</taxon>
        <taxon>Spermatophyta</taxon>
        <taxon>Magnoliopsida</taxon>
        <taxon>eudicotyledons</taxon>
        <taxon>Gunneridae</taxon>
        <taxon>Pentapetalae</taxon>
        <taxon>rosids</taxon>
        <taxon>fabids</taxon>
        <taxon>Fabales</taxon>
        <taxon>Fabaceae</taxon>
        <taxon>Papilionoideae</taxon>
        <taxon>50 kb inversion clade</taxon>
        <taxon>NPAAA clade</taxon>
        <taxon>Hologalegina</taxon>
        <taxon>IRL clade</taxon>
        <taxon>Trifolieae</taxon>
        <taxon>Medicago</taxon>
    </lineage>
</organism>
<sequence>MLIYWLLLLELGDGLHTQDNIRKCPMPLHRPCESTSSKQPLHQMCVKGFCSQYER</sequence>
<feature type="signal peptide" evidence="1">
    <location>
        <begin position="1"/>
        <end position="17"/>
    </location>
</feature>
<evidence type="ECO:0000313" key="4">
    <source>
        <dbReference type="Proteomes" id="UP000002051"/>
    </source>
</evidence>
<dbReference type="EMBL" id="CM001224">
    <property type="protein sequence ID" value="KEH19740.1"/>
    <property type="molecule type" value="Genomic_DNA"/>
</dbReference>
<protein>
    <recommendedName>
        <fullName evidence="5">Nodule Cysteine-Rich (NCR) secreted peptide</fullName>
    </recommendedName>
</protein>